<dbReference type="EMBL" id="KV460220">
    <property type="protein sequence ID" value="OBT97720.2"/>
    <property type="molecule type" value="Genomic_DNA"/>
</dbReference>
<organism evidence="3 4">
    <name type="scientific">Pseudogymnoascus verrucosus</name>
    <dbReference type="NCBI Taxonomy" id="342668"/>
    <lineage>
        <taxon>Eukaryota</taxon>
        <taxon>Fungi</taxon>
        <taxon>Dikarya</taxon>
        <taxon>Ascomycota</taxon>
        <taxon>Pezizomycotina</taxon>
        <taxon>Leotiomycetes</taxon>
        <taxon>Thelebolales</taxon>
        <taxon>Thelebolaceae</taxon>
        <taxon>Pseudogymnoascus</taxon>
    </lineage>
</organism>
<dbReference type="GO" id="GO:0003830">
    <property type="term" value="F:beta-1,4-mannosylglycoprotein 4-beta-N-acetylglucosaminyltransferase activity"/>
    <property type="evidence" value="ECO:0007669"/>
    <property type="project" value="InterPro"/>
</dbReference>
<dbReference type="Proteomes" id="UP000091956">
    <property type="component" value="Unassembled WGS sequence"/>
</dbReference>
<feature type="compositionally biased region" description="Pro residues" evidence="1">
    <location>
        <begin position="150"/>
        <end position="173"/>
    </location>
</feature>
<dbReference type="STRING" id="342668.A0A1B8GPI5"/>
<protein>
    <recommendedName>
        <fullName evidence="5">Beta-1,4-mannosyl-glycoprotein 4-beta-N-acetylglucosaminyltransferase</fullName>
    </recommendedName>
</protein>
<keyword evidence="4" id="KW-1185">Reference proteome</keyword>
<dbReference type="Pfam" id="PF04724">
    <property type="entry name" value="Glyco_transf_17"/>
    <property type="match status" value="1"/>
</dbReference>
<proteinExistence type="predicted"/>
<evidence type="ECO:0000256" key="2">
    <source>
        <dbReference type="SAM" id="Phobius"/>
    </source>
</evidence>
<dbReference type="GeneID" id="28838432"/>
<dbReference type="PANTHER" id="PTHR12224:SF0">
    <property type="entry name" value="BETA-1,4-MANNOSYL-GLYCOPROTEIN 4-BETA-N-ACETYLGLUCOSAMINYLTRANSFERASE"/>
    <property type="match status" value="1"/>
</dbReference>
<gene>
    <name evidence="3" type="ORF">VE01_05046</name>
</gene>
<dbReference type="GO" id="GO:0016020">
    <property type="term" value="C:membrane"/>
    <property type="evidence" value="ECO:0007669"/>
    <property type="project" value="InterPro"/>
</dbReference>
<dbReference type="InterPro" id="IPR006813">
    <property type="entry name" value="Glyco_trans_17"/>
</dbReference>
<dbReference type="RefSeq" id="XP_018131453.2">
    <property type="nucleotide sequence ID" value="XM_018274512.2"/>
</dbReference>
<feature type="transmembrane region" description="Helical" evidence="2">
    <location>
        <begin position="96"/>
        <end position="113"/>
    </location>
</feature>
<feature type="region of interest" description="Disordered" evidence="1">
    <location>
        <begin position="121"/>
        <end position="202"/>
    </location>
</feature>
<reference evidence="4" key="2">
    <citation type="journal article" date="2018" name="Nat. Commun.">
        <title>Extreme sensitivity to ultraviolet light in the fungal pathogen causing white-nose syndrome of bats.</title>
        <authorList>
            <person name="Palmer J.M."/>
            <person name="Drees K.P."/>
            <person name="Foster J.T."/>
            <person name="Lindner D.L."/>
        </authorList>
    </citation>
    <scope>NUCLEOTIDE SEQUENCE [LARGE SCALE GENOMIC DNA]</scope>
    <source>
        <strain evidence="4">UAMH 10579</strain>
    </source>
</reference>
<evidence type="ECO:0000313" key="3">
    <source>
        <dbReference type="EMBL" id="OBT97720.2"/>
    </source>
</evidence>
<accession>A0A1B8GPI5</accession>
<keyword evidence="2" id="KW-0812">Transmembrane</keyword>
<evidence type="ECO:0008006" key="5">
    <source>
        <dbReference type="Google" id="ProtNLM"/>
    </source>
</evidence>
<name>A0A1B8GPI5_9PEZI</name>
<dbReference type="AlphaFoldDB" id="A0A1B8GPI5"/>
<dbReference type="GO" id="GO:0006044">
    <property type="term" value="P:N-acetylglucosamine metabolic process"/>
    <property type="evidence" value="ECO:0007669"/>
    <property type="project" value="TreeGrafter"/>
</dbReference>
<keyword evidence="2" id="KW-1133">Transmembrane helix</keyword>
<keyword evidence="2" id="KW-0472">Membrane</keyword>
<dbReference type="PANTHER" id="PTHR12224">
    <property type="entry name" value="BETA-1,4-MANNOSYL-GLYCOPROTEIN BETA-1,4-N-ACETYLGLUCOSAMINYL-TRANSFERASE"/>
    <property type="match status" value="1"/>
</dbReference>
<evidence type="ECO:0000313" key="4">
    <source>
        <dbReference type="Proteomes" id="UP000091956"/>
    </source>
</evidence>
<sequence length="511" mass="58772">MKWIISSQPPGGLPFFRPHLPTFLPQDCEFGGSWNLGILELGLQSICPREGRFSIFCNPSPLAWSTTIIYIPGDRRDSNTPALTMVSRMELTQSRIRYLLVGAFITAFLLFLANTSSVRSHPAFDKPWGPGGEHPGHNPHHGHKPDEPPRPPGPPKPPKPPGPPTPPKPPAPPVVADSKPESTTSAAPKETNAVAPAAPAKTELKDETKYLSIAEAQQFCEFRRFEPWANRDKKRKIYDLVLINRELEWLDIRLGQMYSHVDYFIIVEAAKTFTDEPKTLYVESNWDRYAPYHDKMIRHTLTDEGMEFKTTWERETFSRNAMVDQVIPFLKDEQKVEIDDVIIIADVDEIPRPDTLTAMRNCAIPDAVTLRSRMYYYSFQWLLRGEDWIHPQAMLWKGKDQTMPADTLRMGSHKQHHMQNAAWHCSYCLKSLSDMVNKVTSFSHVEFNKPEFRDPEKILNRVRHGLDFFDREDSFFDRVEDNKDIPEFLKEHSDKYAFAVNRDPPNGNFQD</sequence>
<evidence type="ECO:0000256" key="1">
    <source>
        <dbReference type="SAM" id="MobiDB-lite"/>
    </source>
</evidence>
<reference evidence="3 4" key="1">
    <citation type="submission" date="2016-03" db="EMBL/GenBank/DDBJ databases">
        <title>Comparative genomics of Pseudogymnoascus destructans, the fungus causing white-nose syndrome of bats.</title>
        <authorList>
            <person name="Palmer J.M."/>
            <person name="Drees K.P."/>
            <person name="Foster J.T."/>
            <person name="Lindner D.L."/>
        </authorList>
    </citation>
    <scope>NUCLEOTIDE SEQUENCE [LARGE SCALE GENOMIC DNA]</scope>
    <source>
        <strain evidence="3 4">UAMH 10579</strain>
    </source>
</reference>